<dbReference type="NCBIfam" id="TIGR00364">
    <property type="entry name" value="7-cyano-7-deazaguanine synthase QueC"/>
    <property type="match status" value="1"/>
</dbReference>
<dbReference type="CDD" id="cd01995">
    <property type="entry name" value="QueC-like"/>
    <property type="match status" value="1"/>
</dbReference>
<reference evidence="11" key="1">
    <citation type="submission" date="2017-02" db="EMBL/GenBank/DDBJ databases">
        <title>Delving into the versatile metabolic prowess of the omnipresent phylum Bacteroidetes.</title>
        <authorList>
            <person name="Nobu M.K."/>
            <person name="Mei R."/>
            <person name="Narihiro T."/>
            <person name="Kuroda K."/>
            <person name="Liu W.-T."/>
        </authorList>
    </citation>
    <scope>NUCLEOTIDE SEQUENCE</scope>
    <source>
        <strain evidence="11">ADurb.Bin131</strain>
    </source>
</reference>
<dbReference type="HAMAP" id="MF_01633">
    <property type="entry name" value="QueC"/>
    <property type="match status" value="1"/>
</dbReference>
<evidence type="ECO:0000313" key="11">
    <source>
        <dbReference type="EMBL" id="OQB74413.1"/>
    </source>
</evidence>
<evidence type="ECO:0000256" key="3">
    <source>
        <dbReference type="ARBA" id="ARBA00022723"/>
    </source>
</evidence>
<feature type="binding site" evidence="10">
    <location>
        <position position="184"/>
    </location>
    <ligand>
        <name>Zn(2+)</name>
        <dbReference type="ChEBI" id="CHEBI:29105"/>
    </ligand>
</feature>
<dbReference type="InterPro" id="IPR018317">
    <property type="entry name" value="QueC"/>
</dbReference>
<dbReference type="PANTHER" id="PTHR42914">
    <property type="entry name" value="7-CYANO-7-DEAZAGUANINE SYNTHASE"/>
    <property type="match status" value="1"/>
</dbReference>
<feature type="binding site" evidence="10">
    <location>
        <position position="192"/>
    </location>
    <ligand>
        <name>Zn(2+)</name>
        <dbReference type="ChEBI" id="CHEBI:29105"/>
    </ligand>
</feature>
<keyword evidence="3 10" id="KW-0479">Metal-binding</keyword>
<protein>
    <recommendedName>
        <fullName evidence="8 10">7-cyano-7-deazaguanine synthase</fullName>
        <ecNumber evidence="8 10">6.3.4.20</ecNumber>
    </recommendedName>
    <alternativeName>
        <fullName evidence="10">7-cyano-7-carbaguanine synthase</fullName>
    </alternativeName>
    <alternativeName>
        <fullName evidence="10">PreQ(0) synthase</fullName>
    </alternativeName>
    <alternativeName>
        <fullName evidence="10">Queuosine biosynthesis protein QueC</fullName>
    </alternativeName>
</protein>
<name>A0A1V6CBZ8_UNCT6</name>
<evidence type="ECO:0000256" key="6">
    <source>
        <dbReference type="ARBA" id="ARBA00022840"/>
    </source>
</evidence>
<keyword evidence="5 10" id="KW-0862">Zinc</keyword>
<dbReference type="Gene3D" id="3.40.50.620">
    <property type="entry name" value="HUPs"/>
    <property type="match status" value="1"/>
</dbReference>
<feature type="binding site" evidence="10">
    <location>
        <position position="198"/>
    </location>
    <ligand>
        <name>Zn(2+)</name>
        <dbReference type="ChEBI" id="CHEBI:29105"/>
    </ligand>
</feature>
<evidence type="ECO:0000256" key="7">
    <source>
        <dbReference type="ARBA" id="ARBA00037993"/>
    </source>
</evidence>
<comment type="catalytic activity">
    <reaction evidence="9 10">
        <text>7-carboxy-7-carbaguanine + NH4(+) + 2 ATP = 7-cyano-7-carbaguanine + 2 AMP + 2 diphosphate + 2 H(+)</text>
        <dbReference type="Rhea" id="RHEA:27982"/>
        <dbReference type="ChEBI" id="CHEBI:15378"/>
        <dbReference type="ChEBI" id="CHEBI:28938"/>
        <dbReference type="ChEBI" id="CHEBI:30616"/>
        <dbReference type="ChEBI" id="CHEBI:33019"/>
        <dbReference type="ChEBI" id="CHEBI:45075"/>
        <dbReference type="ChEBI" id="CHEBI:61036"/>
        <dbReference type="ChEBI" id="CHEBI:456215"/>
        <dbReference type="EC" id="6.3.4.20"/>
    </reaction>
</comment>
<comment type="caution">
    <text evidence="11">The sequence shown here is derived from an EMBL/GenBank/DDBJ whole genome shotgun (WGS) entry which is preliminary data.</text>
</comment>
<organism evidence="11">
    <name type="scientific">candidate division TA06 bacterium ADurb.Bin131</name>
    <dbReference type="NCBI Taxonomy" id="1852827"/>
    <lineage>
        <taxon>Bacteria</taxon>
        <taxon>Bacteria division TA06</taxon>
    </lineage>
</organism>
<feature type="binding site" evidence="10">
    <location>
        <begin position="7"/>
        <end position="17"/>
    </location>
    <ligand>
        <name>ATP</name>
        <dbReference type="ChEBI" id="CHEBI:30616"/>
    </ligand>
</feature>
<dbReference type="Proteomes" id="UP000485562">
    <property type="component" value="Unassembled WGS sequence"/>
</dbReference>
<dbReference type="EMBL" id="MWDQ01000041">
    <property type="protein sequence ID" value="OQB74413.1"/>
    <property type="molecule type" value="Genomic_DNA"/>
</dbReference>
<dbReference type="PANTHER" id="PTHR42914:SF1">
    <property type="entry name" value="7-CYANO-7-DEAZAGUANINE SYNTHASE"/>
    <property type="match status" value="1"/>
</dbReference>
<comment type="function">
    <text evidence="10">Catalyzes the ATP-dependent conversion of 7-carboxy-7-deazaguanine (CDG) to 7-cyano-7-deazaguanine (preQ(0)).</text>
</comment>
<dbReference type="PIRSF" id="PIRSF006293">
    <property type="entry name" value="ExsB"/>
    <property type="match status" value="1"/>
</dbReference>
<dbReference type="AlphaFoldDB" id="A0A1V6CBZ8"/>
<dbReference type="GO" id="GO:0005524">
    <property type="term" value="F:ATP binding"/>
    <property type="evidence" value="ECO:0007669"/>
    <property type="project" value="UniProtKB-UniRule"/>
</dbReference>
<evidence type="ECO:0000256" key="4">
    <source>
        <dbReference type="ARBA" id="ARBA00022741"/>
    </source>
</evidence>
<dbReference type="GO" id="GO:0008270">
    <property type="term" value="F:zinc ion binding"/>
    <property type="evidence" value="ECO:0007669"/>
    <property type="project" value="UniProtKB-UniRule"/>
</dbReference>
<keyword evidence="6 10" id="KW-0067">ATP-binding</keyword>
<dbReference type="EC" id="6.3.4.20" evidence="8 10"/>
<comment type="cofactor">
    <cofactor evidence="10">
        <name>Zn(2+)</name>
        <dbReference type="ChEBI" id="CHEBI:29105"/>
    </cofactor>
    <text evidence="10">Binds 1 zinc ion per subunit.</text>
</comment>
<evidence type="ECO:0000256" key="5">
    <source>
        <dbReference type="ARBA" id="ARBA00022833"/>
    </source>
</evidence>
<gene>
    <name evidence="10 11" type="primary">queC</name>
    <name evidence="11" type="ORF">BWX89_00540</name>
</gene>
<evidence type="ECO:0000256" key="1">
    <source>
        <dbReference type="ARBA" id="ARBA00005061"/>
    </source>
</evidence>
<keyword evidence="10" id="KW-0671">Queuosine biosynthesis</keyword>
<dbReference type="UniPathway" id="UPA00391"/>
<feature type="binding site" evidence="10">
    <location>
        <position position="195"/>
    </location>
    <ligand>
        <name>Zn(2+)</name>
        <dbReference type="ChEBI" id="CHEBI:29105"/>
    </ligand>
</feature>
<evidence type="ECO:0000256" key="2">
    <source>
        <dbReference type="ARBA" id="ARBA00022598"/>
    </source>
</evidence>
<dbReference type="Pfam" id="PF06508">
    <property type="entry name" value="QueC"/>
    <property type="match status" value="1"/>
</dbReference>
<dbReference type="SUPFAM" id="SSF52402">
    <property type="entry name" value="Adenine nucleotide alpha hydrolases-like"/>
    <property type="match status" value="1"/>
</dbReference>
<evidence type="ECO:0000256" key="10">
    <source>
        <dbReference type="HAMAP-Rule" id="MF_01633"/>
    </source>
</evidence>
<keyword evidence="2 10" id="KW-0436">Ligase</keyword>
<keyword evidence="4 10" id="KW-0547">Nucleotide-binding</keyword>
<proteinExistence type="inferred from homology"/>
<dbReference type="GO" id="GO:0016879">
    <property type="term" value="F:ligase activity, forming carbon-nitrogen bonds"/>
    <property type="evidence" value="ECO:0007669"/>
    <property type="project" value="UniProtKB-UniRule"/>
</dbReference>
<dbReference type="InterPro" id="IPR014729">
    <property type="entry name" value="Rossmann-like_a/b/a_fold"/>
</dbReference>
<evidence type="ECO:0000256" key="9">
    <source>
        <dbReference type="ARBA" id="ARBA00047890"/>
    </source>
</evidence>
<comment type="pathway">
    <text evidence="1 10">Purine metabolism; 7-cyano-7-deazaguanine biosynthesis.</text>
</comment>
<evidence type="ECO:0000256" key="8">
    <source>
        <dbReference type="ARBA" id="ARBA00039149"/>
    </source>
</evidence>
<accession>A0A1V6CBZ8</accession>
<sequence>MKSVALISGGIDSFVASAFEKSNGSTIFGLTVDYKQLHRREINSAEKVGKFLNVKEHKFINIDLSWLPSSLTNRDYVEKKHKSGIPSTYVPSRNTILISIALAYAEAIDAESIVVGVHSIDYSGYPDCRPEYIKAFQKLIDAGTRKTIEGGRIELRAPLILMRKSEIIKLGISLGLDFSITWSCYKGGSKACGICDSCKIRLEAFRQAGIVDQIEYEKPFA</sequence>
<dbReference type="GO" id="GO:0008616">
    <property type="term" value="P:tRNA queuosine(34) biosynthetic process"/>
    <property type="evidence" value="ECO:0007669"/>
    <property type="project" value="UniProtKB-UniRule"/>
</dbReference>
<comment type="similarity">
    <text evidence="7 10">Belongs to the QueC family.</text>
</comment>